<dbReference type="Proteomes" id="UP000059425">
    <property type="component" value="Chromosome"/>
</dbReference>
<dbReference type="Gene3D" id="1.10.1200.10">
    <property type="entry name" value="ACP-like"/>
    <property type="match status" value="1"/>
</dbReference>
<evidence type="ECO:0000313" key="1">
    <source>
        <dbReference type="EMBL" id="ALI08314.1"/>
    </source>
</evidence>
<organism evidence="1 2">
    <name type="scientific">Pseudomonas fluorescens</name>
    <dbReference type="NCBI Taxonomy" id="294"/>
    <lineage>
        <taxon>Bacteria</taxon>
        <taxon>Pseudomonadati</taxon>
        <taxon>Pseudomonadota</taxon>
        <taxon>Gammaproteobacteria</taxon>
        <taxon>Pseudomonadales</taxon>
        <taxon>Pseudomonadaceae</taxon>
        <taxon>Pseudomonas</taxon>
    </lineage>
</organism>
<name>A0A0N9X0M2_PSEFL</name>
<dbReference type="InterPro" id="IPR036736">
    <property type="entry name" value="ACP-like_sf"/>
</dbReference>
<dbReference type="RefSeq" id="WP_060740623.1">
    <property type="nucleotide sequence ID" value="NZ_CP012831.1"/>
</dbReference>
<proteinExistence type="predicted"/>
<reference evidence="2" key="1">
    <citation type="submission" date="2015-09" db="EMBL/GenBank/DDBJ databases">
        <title>Whole genome sequence of Pseudomonas fluorescens FW300-N2C3.</title>
        <authorList>
            <person name="Ray J."/>
            <person name="Melnyk R."/>
            <person name="Deutschbauer A."/>
        </authorList>
    </citation>
    <scope>NUCLEOTIDE SEQUENCE [LARGE SCALE GENOMIC DNA]</scope>
    <source>
        <strain evidence="2">FW300-N2C3</strain>
    </source>
</reference>
<evidence type="ECO:0000313" key="2">
    <source>
        <dbReference type="Proteomes" id="UP000059425"/>
    </source>
</evidence>
<sequence>MKDAIFTIIHQALIEVNATRKEKIDLQNIDTLALYGTTGVFDSMQLVSFLAAVEEGLDDELDIEISLTSEKAVSQTVSPFSSVACLIDFIIAEQQVPQLASA</sequence>
<protein>
    <recommendedName>
        <fullName evidence="3">Carrier domain-containing protein</fullName>
    </recommendedName>
</protein>
<accession>A0A0N9X0M2</accession>
<reference evidence="1 2" key="2">
    <citation type="journal article" date="2018" name="Nature">
        <title>Mutant phenotypes for thousands of bacterial genes of unknown function.</title>
        <authorList>
            <person name="Price M.N."/>
            <person name="Wetmore K.M."/>
            <person name="Waters R.J."/>
            <person name="Callaghan M."/>
            <person name="Ray J."/>
            <person name="Liu H."/>
            <person name="Kuehl J.V."/>
            <person name="Melnyk R.A."/>
            <person name="Lamson J.S."/>
            <person name="Suh Y."/>
            <person name="Carlson H.K."/>
            <person name="Esquivel Z."/>
            <person name="Sadeeshkumar H."/>
            <person name="Chakraborty R."/>
            <person name="Zane G.M."/>
            <person name="Rubin B.E."/>
            <person name="Wall J.D."/>
            <person name="Visel A."/>
            <person name="Bristow J."/>
            <person name="Blow M.J."/>
            <person name="Arkin A.P."/>
            <person name="Deutschbauer A.M."/>
        </authorList>
    </citation>
    <scope>NUCLEOTIDE SEQUENCE [LARGE SCALE GENOMIC DNA]</scope>
    <source>
        <strain evidence="1 2">FW300-N2C3</strain>
    </source>
</reference>
<evidence type="ECO:0008006" key="3">
    <source>
        <dbReference type="Google" id="ProtNLM"/>
    </source>
</evidence>
<gene>
    <name evidence="1" type="ORF">AO356_16320</name>
</gene>
<dbReference type="EMBL" id="CP012831">
    <property type="protein sequence ID" value="ALI08314.1"/>
    <property type="molecule type" value="Genomic_DNA"/>
</dbReference>
<dbReference type="OrthoDB" id="4239100at2"/>
<dbReference type="AlphaFoldDB" id="A0A0N9X0M2"/>